<evidence type="ECO:0000313" key="4">
    <source>
        <dbReference type="Proteomes" id="UP000620382"/>
    </source>
</evidence>
<dbReference type="EMBL" id="JAENSR010000001">
    <property type="protein sequence ID" value="MBK3458328.1"/>
    <property type="molecule type" value="Genomic_DNA"/>
</dbReference>
<sequence length="101" mass="10952">MVGLVIRDRDTGLVKVDMTMNISQTQGSVVTNSANGSIPIPPPPAGKTQFSVVVPLQDLQLEKGKLPAAVIANGVLSWVYRYNTNGWGNFSANCIIYYGYY</sequence>
<protein>
    <submittedName>
        <fullName evidence="2">Uncharacterized protein</fullName>
    </submittedName>
</protein>
<dbReference type="EMBL" id="VOIW01000002">
    <property type="protein sequence ID" value="MRJ36986.1"/>
    <property type="molecule type" value="Genomic_DNA"/>
</dbReference>
<proteinExistence type="predicted"/>
<organism evidence="2 3">
    <name type="scientific">Pseudomonas haemolytica</name>
    <dbReference type="NCBI Taxonomy" id="2600065"/>
    <lineage>
        <taxon>Bacteria</taxon>
        <taxon>Pseudomonadati</taxon>
        <taxon>Pseudomonadota</taxon>
        <taxon>Gammaproteobacteria</taxon>
        <taxon>Pseudomonadales</taxon>
        <taxon>Pseudomonadaceae</taxon>
        <taxon>Pseudomonas</taxon>
    </lineage>
</organism>
<gene>
    <name evidence="2" type="ORF">FRT59_08395</name>
    <name evidence="1" type="ORF">JJD71_04530</name>
</gene>
<comment type="caution">
    <text evidence="2">The sequence shown here is derived from an EMBL/GenBank/DDBJ whole genome shotgun (WGS) entry which is preliminary data.</text>
</comment>
<name>A0A5P1D9G5_9PSED</name>
<dbReference type="Proteomes" id="UP000408764">
    <property type="component" value="Unassembled WGS sequence"/>
</dbReference>
<evidence type="ECO:0000313" key="2">
    <source>
        <dbReference type="EMBL" id="MRJ36986.1"/>
    </source>
</evidence>
<dbReference type="OrthoDB" id="6925912at2"/>
<dbReference type="Proteomes" id="UP000620382">
    <property type="component" value="Unassembled WGS sequence"/>
</dbReference>
<dbReference type="RefSeq" id="WP_153870922.1">
    <property type="nucleotide sequence ID" value="NZ_JAEKCT010000002.1"/>
</dbReference>
<reference evidence="1 4" key="2">
    <citation type="submission" date="2021-01" db="EMBL/GenBank/DDBJ databases">
        <title>Antibiotic resistance and phylogeny of Pseudomonas spp. isolated over three decades from chicken meat in the Norwegian food chain.</title>
        <authorList>
            <person name="Moen B."/>
        </authorList>
    </citation>
    <scope>NUCLEOTIDE SEQUENCE [LARGE SCALE GENOMIC DNA]</scope>
    <source>
        <strain evidence="1 4">MF6766</strain>
    </source>
</reference>
<evidence type="ECO:0000313" key="3">
    <source>
        <dbReference type="Proteomes" id="UP000408764"/>
    </source>
</evidence>
<accession>A0A5P1D9G5</accession>
<evidence type="ECO:0000313" key="1">
    <source>
        <dbReference type="EMBL" id="MBK3458328.1"/>
    </source>
</evidence>
<keyword evidence="4" id="KW-1185">Reference proteome</keyword>
<dbReference type="AlphaFoldDB" id="A0A5P1D9G5"/>
<reference evidence="2 3" key="1">
    <citation type="submission" date="2019-08" db="EMBL/GenBank/DDBJ databases">
        <title>Pseudomonas haemolytica sp. nov. isolated from raw milk and skim milk concentrate.</title>
        <authorList>
            <person name="Hofmann K."/>
            <person name="Huptas C."/>
            <person name="Doll E."/>
            <person name="Scherer S."/>
            <person name="Wenning M."/>
        </authorList>
    </citation>
    <scope>NUCLEOTIDE SEQUENCE [LARGE SCALE GENOMIC DNA]</scope>
    <source>
        <strain evidence="2 3">DSM 108987</strain>
    </source>
</reference>